<proteinExistence type="predicted"/>
<name>A0A371D034_9APHY</name>
<accession>A0A371D034</accession>
<dbReference type="AlphaFoldDB" id="A0A371D034"/>
<protein>
    <submittedName>
        <fullName evidence="1">Uncharacterized protein</fullName>
    </submittedName>
</protein>
<dbReference type="Proteomes" id="UP000256964">
    <property type="component" value="Unassembled WGS sequence"/>
</dbReference>
<reference evidence="1 2" key="1">
    <citation type="journal article" date="2018" name="Biotechnol. Biofuels">
        <title>Integrative visual omics of the white-rot fungus Polyporus brumalis exposes the biotechnological potential of its oxidative enzymes for delignifying raw plant biomass.</title>
        <authorList>
            <person name="Miyauchi S."/>
            <person name="Rancon A."/>
            <person name="Drula E."/>
            <person name="Hage H."/>
            <person name="Chaduli D."/>
            <person name="Favel A."/>
            <person name="Grisel S."/>
            <person name="Henrissat B."/>
            <person name="Herpoel-Gimbert I."/>
            <person name="Ruiz-Duenas F.J."/>
            <person name="Chevret D."/>
            <person name="Hainaut M."/>
            <person name="Lin J."/>
            <person name="Wang M."/>
            <person name="Pangilinan J."/>
            <person name="Lipzen A."/>
            <person name="Lesage-Meessen L."/>
            <person name="Navarro D."/>
            <person name="Riley R."/>
            <person name="Grigoriev I.V."/>
            <person name="Zhou S."/>
            <person name="Raouche S."/>
            <person name="Rosso M.N."/>
        </authorList>
    </citation>
    <scope>NUCLEOTIDE SEQUENCE [LARGE SCALE GENOMIC DNA]</scope>
    <source>
        <strain evidence="1 2">BRFM 1820</strain>
    </source>
</reference>
<evidence type="ECO:0000313" key="1">
    <source>
        <dbReference type="EMBL" id="RDX45885.1"/>
    </source>
</evidence>
<gene>
    <name evidence="1" type="ORF">OH76DRAFT_1407450</name>
</gene>
<sequence>MAMLYCTFTVDNHANWRQSRLATRPRLRALDARGAVHLASARGRVNILEHNRPLRPHKTVKALWNKSIGCQDRLRKVCKPYDSRGIF</sequence>
<organism evidence="1 2">
    <name type="scientific">Lentinus brumalis</name>
    <dbReference type="NCBI Taxonomy" id="2498619"/>
    <lineage>
        <taxon>Eukaryota</taxon>
        <taxon>Fungi</taxon>
        <taxon>Dikarya</taxon>
        <taxon>Basidiomycota</taxon>
        <taxon>Agaricomycotina</taxon>
        <taxon>Agaricomycetes</taxon>
        <taxon>Polyporales</taxon>
        <taxon>Polyporaceae</taxon>
        <taxon>Lentinus</taxon>
    </lineage>
</organism>
<keyword evidence="2" id="KW-1185">Reference proteome</keyword>
<evidence type="ECO:0000313" key="2">
    <source>
        <dbReference type="Proteomes" id="UP000256964"/>
    </source>
</evidence>
<dbReference type="EMBL" id="KZ857432">
    <property type="protein sequence ID" value="RDX45885.1"/>
    <property type="molecule type" value="Genomic_DNA"/>
</dbReference>